<sequence>MNYGVKVTTPIEDLKNPQNKDKEGEVVTKMDAVKKRKNTFSDLHSQLDVVKKKKNHLPTTVE</sequence>
<proteinExistence type="predicted"/>
<name>A0ABU6V322_9FABA</name>
<feature type="non-terminal residue" evidence="2">
    <location>
        <position position="62"/>
    </location>
</feature>
<protein>
    <submittedName>
        <fullName evidence="2">Uncharacterized protein</fullName>
    </submittedName>
</protein>
<feature type="region of interest" description="Disordered" evidence="1">
    <location>
        <begin position="1"/>
        <end position="22"/>
    </location>
</feature>
<feature type="compositionally biased region" description="Basic and acidic residues" evidence="1">
    <location>
        <begin position="12"/>
        <end position="22"/>
    </location>
</feature>
<comment type="caution">
    <text evidence="2">The sequence shown here is derived from an EMBL/GenBank/DDBJ whole genome shotgun (WGS) entry which is preliminary data.</text>
</comment>
<gene>
    <name evidence="2" type="ORF">PIB30_112507</name>
</gene>
<dbReference type="EMBL" id="JASCZI010128953">
    <property type="protein sequence ID" value="MED6166751.1"/>
    <property type="molecule type" value="Genomic_DNA"/>
</dbReference>
<organism evidence="2 3">
    <name type="scientific">Stylosanthes scabra</name>
    <dbReference type="NCBI Taxonomy" id="79078"/>
    <lineage>
        <taxon>Eukaryota</taxon>
        <taxon>Viridiplantae</taxon>
        <taxon>Streptophyta</taxon>
        <taxon>Embryophyta</taxon>
        <taxon>Tracheophyta</taxon>
        <taxon>Spermatophyta</taxon>
        <taxon>Magnoliopsida</taxon>
        <taxon>eudicotyledons</taxon>
        <taxon>Gunneridae</taxon>
        <taxon>Pentapetalae</taxon>
        <taxon>rosids</taxon>
        <taxon>fabids</taxon>
        <taxon>Fabales</taxon>
        <taxon>Fabaceae</taxon>
        <taxon>Papilionoideae</taxon>
        <taxon>50 kb inversion clade</taxon>
        <taxon>dalbergioids sensu lato</taxon>
        <taxon>Dalbergieae</taxon>
        <taxon>Pterocarpus clade</taxon>
        <taxon>Stylosanthes</taxon>
    </lineage>
</organism>
<accession>A0ABU6V322</accession>
<evidence type="ECO:0000256" key="1">
    <source>
        <dbReference type="SAM" id="MobiDB-lite"/>
    </source>
</evidence>
<evidence type="ECO:0000313" key="2">
    <source>
        <dbReference type="EMBL" id="MED6166751.1"/>
    </source>
</evidence>
<dbReference type="Proteomes" id="UP001341840">
    <property type="component" value="Unassembled WGS sequence"/>
</dbReference>
<evidence type="ECO:0000313" key="3">
    <source>
        <dbReference type="Proteomes" id="UP001341840"/>
    </source>
</evidence>
<keyword evidence="3" id="KW-1185">Reference proteome</keyword>
<reference evidence="2 3" key="1">
    <citation type="journal article" date="2023" name="Plants (Basel)">
        <title>Bridging the Gap: Combining Genomics and Transcriptomics Approaches to Understand Stylosanthes scabra, an Orphan Legume from the Brazilian Caatinga.</title>
        <authorList>
            <person name="Ferreira-Neto J.R.C."/>
            <person name="da Silva M.D."/>
            <person name="Binneck E."/>
            <person name="de Melo N.F."/>
            <person name="da Silva R.H."/>
            <person name="de Melo A.L.T.M."/>
            <person name="Pandolfi V."/>
            <person name="Bustamante F.O."/>
            <person name="Brasileiro-Vidal A.C."/>
            <person name="Benko-Iseppon A.M."/>
        </authorList>
    </citation>
    <scope>NUCLEOTIDE SEQUENCE [LARGE SCALE GENOMIC DNA]</scope>
    <source>
        <tissue evidence="2">Leaves</tissue>
    </source>
</reference>